<dbReference type="AlphaFoldDB" id="A0A4R5B426"/>
<dbReference type="Proteomes" id="UP000294513">
    <property type="component" value="Unassembled WGS sequence"/>
</dbReference>
<evidence type="ECO:0000313" key="5">
    <source>
        <dbReference type="EMBL" id="TDD77882.1"/>
    </source>
</evidence>
<dbReference type="OrthoDB" id="9797931at2"/>
<accession>A0A4R5B426</accession>
<dbReference type="SUPFAM" id="SSF50129">
    <property type="entry name" value="GroES-like"/>
    <property type="match status" value="1"/>
</dbReference>
<comment type="caution">
    <text evidence="5">The sequence shown here is derived from an EMBL/GenBank/DDBJ whole genome shotgun (WGS) entry which is preliminary data.</text>
</comment>
<dbReference type="InterPro" id="IPR013154">
    <property type="entry name" value="ADH-like_N"/>
</dbReference>
<dbReference type="EMBL" id="SMKU01000194">
    <property type="protein sequence ID" value="TDD77882.1"/>
    <property type="molecule type" value="Genomic_DNA"/>
</dbReference>
<reference evidence="5 6" key="1">
    <citation type="submission" date="2019-03" db="EMBL/GenBank/DDBJ databases">
        <title>Draft genome sequences of novel Actinobacteria.</title>
        <authorList>
            <person name="Sahin N."/>
            <person name="Ay H."/>
            <person name="Saygin H."/>
        </authorList>
    </citation>
    <scope>NUCLEOTIDE SEQUENCE [LARGE SCALE GENOMIC DNA]</scope>
    <source>
        <strain evidence="5 6">H3C3</strain>
    </source>
</reference>
<sequence>MLAHDTDACYIRRVMKALVFTAPSVVELHDIDEPSVKTDEIIVEVAAAGICGSELHGVRTPGFRTPPLVMGHEFAGTTPDGRRVVVNPILSCGHCDLCARGRSQLCRERALIGVHRPGGFAERVAVPVSSVHVLPEVMSWTAAGLIEPIAYAVHTWNVAQVPEGARVGVIGCGTIGLLCVQLARARGASAVVAADVSQRRAAVAARLGADGAGPSLRGEFDVVFDAVGLPVTRADALARLAPGGTAVGLGLASADPGFDASDLVRAEKRLLGSFGYTAAEFAAAVTLAAEWDLSWVDTFPLTDGARVFTDLMNGGTEPVKALLTP</sequence>
<feature type="domain" description="Alcohol dehydrogenase-like N-terminal" evidence="4">
    <location>
        <begin position="38"/>
        <end position="136"/>
    </location>
</feature>
<dbReference type="InterPro" id="IPR013149">
    <property type="entry name" value="ADH-like_C"/>
</dbReference>
<dbReference type="SUPFAM" id="SSF51735">
    <property type="entry name" value="NAD(P)-binding Rossmann-fold domains"/>
    <property type="match status" value="1"/>
</dbReference>
<dbReference type="Gene3D" id="3.40.50.720">
    <property type="entry name" value="NAD(P)-binding Rossmann-like Domain"/>
    <property type="match status" value="1"/>
</dbReference>
<dbReference type="InterPro" id="IPR011032">
    <property type="entry name" value="GroES-like_sf"/>
</dbReference>
<dbReference type="PANTHER" id="PTHR43401">
    <property type="entry name" value="L-THREONINE 3-DEHYDROGENASE"/>
    <property type="match status" value="1"/>
</dbReference>
<dbReference type="Pfam" id="PF00107">
    <property type="entry name" value="ADH_zinc_N"/>
    <property type="match status" value="1"/>
</dbReference>
<keyword evidence="2" id="KW-0560">Oxidoreductase</keyword>
<evidence type="ECO:0000313" key="6">
    <source>
        <dbReference type="Proteomes" id="UP000294513"/>
    </source>
</evidence>
<evidence type="ECO:0000256" key="1">
    <source>
        <dbReference type="ARBA" id="ARBA00001947"/>
    </source>
</evidence>
<evidence type="ECO:0000259" key="4">
    <source>
        <dbReference type="Pfam" id="PF08240"/>
    </source>
</evidence>
<feature type="domain" description="Alcohol dehydrogenase-like C-terminal" evidence="3">
    <location>
        <begin position="175"/>
        <end position="289"/>
    </location>
</feature>
<dbReference type="Gene3D" id="3.90.180.10">
    <property type="entry name" value="Medium-chain alcohol dehydrogenases, catalytic domain"/>
    <property type="match status" value="1"/>
</dbReference>
<gene>
    <name evidence="5" type="ORF">E1298_29365</name>
</gene>
<organism evidence="5 6">
    <name type="scientific">Actinomadura rubrisoli</name>
    <dbReference type="NCBI Taxonomy" id="2530368"/>
    <lineage>
        <taxon>Bacteria</taxon>
        <taxon>Bacillati</taxon>
        <taxon>Actinomycetota</taxon>
        <taxon>Actinomycetes</taxon>
        <taxon>Streptosporangiales</taxon>
        <taxon>Thermomonosporaceae</taxon>
        <taxon>Actinomadura</taxon>
    </lineage>
</organism>
<dbReference type="InterPro" id="IPR036291">
    <property type="entry name" value="NAD(P)-bd_dom_sf"/>
</dbReference>
<proteinExistence type="predicted"/>
<evidence type="ECO:0000259" key="3">
    <source>
        <dbReference type="Pfam" id="PF00107"/>
    </source>
</evidence>
<comment type="cofactor">
    <cofactor evidence="1">
        <name>Zn(2+)</name>
        <dbReference type="ChEBI" id="CHEBI:29105"/>
    </cofactor>
</comment>
<keyword evidence="6" id="KW-1185">Reference proteome</keyword>
<protein>
    <submittedName>
        <fullName evidence="5">Galactitol-1-phosphate 5-dehydrogenase</fullName>
    </submittedName>
</protein>
<dbReference type="GO" id="GO:0016491">
    <property type="term" value="F:oxidoreductase activity"/>
    <property type="evidence" value="ECO:0007669"/>
    <property type="project" value="UniProtKB-KW"/>
</dbReference>
<dbReference type="PANTHER" id="PTHR43401:SF2">
    <property type="entry name" value="L-THREONINE 3-DEHYDROGENASE"/>
    <property type="match status" value="1"/>
</dbReference>
<name>A0A4R5B426_9ACTN</name>
<dbReference type="Pfam" id="PF08240">
    <property type="entry name" value="ADH_N"/>
    <property type="match status" value="1"/>
</dbReference>
<dbReference type="InterPro" id="IPR050129">
    <property type="entry name" value="Zn_alcohol_dh"/>
</dbReference>
<evidence type="ECO:0000256" key="2">
    <source>
        <dbReference type="ARBA" id="ARBA00023002"/>
    </source>
</evidence>